<comment type="caution">
    <text evidence="19">The sequence shown here is derived from an EMBL/GenBank/DDBJ whole genome shotgun (WGS) entry which is preliminary data.</text>
</comment>
<comment type="similarity">
    <text evidence="3">Belongs to the peptidase S26B family.</text>
</comment>
<accession>A0A2B7Y467</accession>
<evidence type="ECO:0000256" key="12">
    <source>
        <dbReference type="ARBA" id="ARBA00022989"/>
    </source>
</evidence>
<evidence type="ECO:0000256" key="18">
    <source>
        <dbReference type="SAM" id="Phobius"/>
    </source>
</evidence>
<dbReference type="InterPro" id="IPR019533">
    <property type="entry name" value="Peptidase_S26"/>
</dbReference>
<evidence type="ECO:0000256" key="14">
    <source>
        <dbReference type="ARBA" id="ARBA00023180"/>
    </source>
</evidence>
<dbReference type="InterPro" id="IPR001733">
    <property type="entry name" value="Peptidase_S26B"/>
</dbReference>
<evidence type="ECO:0000256" key="9">
    <source>
        <dbReference type="ARBA" id="ARBA00022801"/>
    </source>
</evidence>
<evidence type="ECO:0000313" key="20">
    <source>
        <dbReference type="Proteomes" id="UP000223968"/>
    </source>
</evidence>
<evidence type="ECO:0000256" key="16">
    <source>
        <dbReference type="ARBA" id="ARBA00045533"/>
    </source>
</evidence>
<keyword evidence="12 18" id="KW-1133">Transmembrane helix</keyword>
<comment type="subcellular location">
    <subcellularLocation>
        <location evidence="2">Endoplasmic reticulum membrane</location>
        <topology evidence="2">Single-pass type II membrane protein</topology>
    </subcellularLocation>
</comment>
<dbReference type="PANTHER" id="PTHR10806">
    <property type="entry name" value="SIGNAL PEPTIDASE COMPLEX CATALYTIC SUBUNIT SEC11"/>
    <property type="match status" value="1"/>
</dbReference>
<keyword evidence="13 18" id="KW-0472">Membrane</keyword>
<evidence type="ECO:0000256" key="5">
    <source>
        <dbReference type="ARBA" id="ARBA00019685"/>
    </source>
</evidence>
<gene>
    <name evidence="19" type="ORF">AJ79_02106</name>
</gene>
<dbReference type="Proteomes" id="UP000223968">
    <property type="component" value="Unassembled WGS sequence"/>
</dbReference>
<evidence type="ECO:0000313" key="19">
    <source>
        <dbReference type="EMBL" id="PGH15939.1"/>
    </source>
</evidence>
<keyword evidence="8 18" id="KW-0812">Transmembrane</keyword>
<feature type="transmembrane region" description="Helical" evidence="18">
    <location>
        <begin position="135"/>
        <end position="152"/>
    </location>
</feature>
<dbReference type="PANTHER" id="PTHR10806:SF6">
    <property type="entry name" value="SIGNAL PEPTIDASE COMPLEX CATALYTIC SUBUNIT SEC11"/>
    <property type="match status" value="1"/>
</dbReference>
<dbReference type="AlphaFoldDB" id="A0A2B7Y467"/>
<dbReference type="EMBL" id="PDNB01000021">
    <property type="protein sequence ID" value="PGH15939.1"/>
    <property type="molecule type" value="Genomic_DNA"/>
</dbReference>
<evidence type="ECO:0000256" key="11">
    <source>
        <dbReference type="ARBA" id="ARBA00022968"/>
    </source>
</evidence>
<evidence type="ECO:0000256" key="15">
    <source>
        <dbReference type="ARBA" id="ARBA00033305"/>
    </source>
</evidence>
<evidence type="ECO:0000256" key="8">
    <source>
        <dbReference type="ARBA" id="ARBA00022692"/>
    </source>
</evidence>
<name>A0A2B7Y467_9EURO</name>
<evidence type="ECO:0000256" key="6">
    <source>
        <dbReference type="ARBA" id="ARBA00021755"/>
    </source>
</evidence>
<dbReference type="InterPro" id="IPR036286">
    <property type="entry name" value="LexA/Signal_pep-like_sf"/>
</dbReference>
<keyword evidence="20" id="KW-1185">Reference proteome</keyword>
<evidence type="ECO:0000256" key="10">
    <source>
        <dbReference type="ARBA" id="ARBA00022824"/>
    </source>
</evidence>
<dbReference type="PRINTS" id="PR00728">
    <property type="entry name" value="SIGNALPTASE"/>
</dbReference>
<protein>
    <recommendedName>
        <fullName evidence="5">Signal peptidase complex catalytic subunit SEC11</fullName>
        <ecNumber evidence="4">3.4.21.89</ecNumber>
    </recommendedName>
    <alternativeName>
        <fullName evidence="15">Signal peptidase I</fullName>
    </alternativeName>
    <alternativeName>
        <fullName evidence="6">Signal peptidase complex catalytic subunit sec11</fullName>
    </alternativeName>
</protein>
<proteinExistence type="inferred from homology"/>
<dbReference type="CDD" id="cd06530">
    <property type="entry name" value="S26_SPase_I"/>
    <property type="match status" value="1"/>
</dbReference>
<reference evidence="19 20" key="1">
    <citation type="submission" date="2017-10" db="EMBL/GenBank/DDBJ databases">
        <title>Comparative genomics in systemic dimorphic fungi from Ajellomycetaceae.</title>
        <authorList>
            <person name="Munoz J.F."/>
            <person name="Mcewen J.G."/>
            <person name="Clay O.K."/>
            <person name="Cuomo C.A."/>
        </authorList>
    </citation>
    <scope>NUCLEOTIDE SEQUENCE [LARGE SCALE GENOMIC DNA]</scope>
    <source>
        <strain evidence="19 20">UAMH5409</strain>
    </source>
</reference>
<dbReference type="GO" id="GO:0009003">
    <property type="term" value="F:signal peptidase activity"/>
    <property type="evidence" value="ECO:0007669"/>
    <property type="project" value="UniProtKB-EC"/>
</dbReference>
<dbReference type="InterPro" id="IPR019756">
    <property type="entry name" value="Pept_S26A_signal_pept_1_Ser-AS"/>
</dbReference>
<keyword evidence="11" id="KW-0735">Signal-anchor</keyword>
<evidence type="ECO:0000256" key="4">
    <source>
        <dbReference type="ARBA" id="ARBA00013208"/>
    </source>
</evidence>
<keyword evidence="14" id="KW-0325">Glycoprotein</keyword>
<comment type="function">
    <text evidence="16">Catalytic component of the signal peptidase complex (SPC) which catalyzes the cleavage of N-terminal signal sequences from nascent proteins as they are translocated into the lumen of the endoplasmic reticulum. Specifically cleaves N-terminal signal peptides that contain a hydrophobic alpha-helix (h-region) shorter than 18-20 amino acids.</text>
</comment>
<dbReference type="OrthoDB" id="10257561at2759"/>
<evidence type="ECO:0000256" key="7">
    <source>
        <dbReference type="ARBA" id="ARBA00022670"/>
    </source>
</evidence>
<sequence>MPVTVVTSHSMTPTFERGDILFLWNRDPAIHVGEIPVIWFPGSPLPMVHRAIKVFFDEDNVSSSGYKAVLTTSGDVGSLSRQRILTKGDGNMADDTLLYPQSQKFVSREEVLGVVRGSLPLLGWVSIVFTQYPWISNLGTGLVVALLLLGYTRRTSLS</sequence>
<evidence type="ECO:0000256" key="17">
    <source>
        <dbReference type="ARBA" id="ARBA00047037"/>
    </source>
</evidence>
<comment type="subunit">
    <text evidence="17">Component of the signal peptidase complex (SPC) composed of a catalytic subunit SEC11 and three accessory subunits SPC1, SPC2 and SPC3. The complex induces a local thinning of the ER membrane which is used to measure the length of the signal peptide (SP) h-region of protein substrates. This ensures the selectivity of the complex towards h-regions shorter than 18-20 amino acids. SPC associates with the translocon complex.</text>
</comment>
<dbReference type="PROSITE" id="PS00501">
    <property type="entry name" value="SPASE_I_1"/>
    <property type="match status" value="1"/>
</dbReference>
<dbReference type="GO" id="GO:0005787">
    <property type="term" value="C:signal peptidase complex"/>
    <property type="evidence" value="ECO:0007669"/>
    <property type="project" value="TreeGrafter"/>
</dbReference>
<keyword evidence="10" id="KW-0256">Endoplasmic reticulum</keyword>
<dbReference type="SUPFAM" id="SSF51306">
    <property type="entry name" value="LexA/Signal peptidase"/>
    <property type="match status" value="1"/>
</dbReference>
<dbReference type="STRING" id="1447875.A0A2B7Y467"/>
<evidence type="ECO:0000256" key="3">
    <source>
        <dbReference type="ARBA" id="ARBA00011035"/>
    </source>
</evidence>
<evidence type="ECO:0000256" key="1">
    <source>
        <dbReference type="ARBA" id="ARBA00000677"/>
    </source>
</evidence>
<evidence type="ECO:0000256" key="2">
    <source>
        <dbReference type="ARBA" id="ARBA00004648"/>
    </source>
</evidence>
<dbReference type="GO" id="GO:0004252">
    <property type="term" value="F:serine-type endopeptidase activity"/>
    <property type="evidence" value="ECO:0007669"/>
    <property type="project" value="InterPro"/>
</dbReference>
<dbReference type="EC" id="3.4.21.89" evidence="4"/>
<comment type="catalytic activity">
    <reaction evidence="1">
        <text>Cleavage of hydrophobic, N-terminal signal or leader sequences from secreted and periplasmic proteins.</text>
        <dbReference type="EC" id="3.4.21.89"/>
    </reaction>
</comment>
<organism evidence="19 20">
    <name type="scientific">Helicocarpus griseus UAMH5409</name>
    <dbReference type="NCBI Taxonomy" id="1447875"/>
    <lineage>
        <taxon>Eukaryota</taxon>
        <taxon>Fungi</taxon>
        <taxon>Dikarya</taxon>
        <taxon>Ascomycota</taxon>
        <taxon>Pezizomycotina</taxon>
        <taxon>Eurotiomycetes</taxon>
        <taxon>Eurotiomycetidae</taxon>
        <taxon>Onygenales</taxon>
        <taxon>Ajellomycetaceae</taxon>
        <taxon>Helicocarpus</taxon>
    </lineage>
</organism>
<keyword evidence="9" id="KW-0378">Hydrolase</keyword>
<keyword evidence="7" id="KW-0645">Protease</keyword>
<evidence type="ECO:0000256" key="13">
    <source>
        <dbReference type="ARBA" id="ARBA00023136"/>
    </source>
</evidence>
<dbReference type="GO" id="GO:0006465">
    <property type="term" value="P:signal peptide processing"/>
    <property type="evidence" value="ECO:0007669"/>
    <property type="project" value="InterPro"/>
</dbReference>